<feature type="region of interest" description="Disordered" evidence="1">
    <location>
        <begin position="11"/>
        <end position="53"/>
    </location>
</feature>
<reference evidence="2 3" key="2">
    <citation type="journal article" date="2023" name="Mol. Biol. Evol.">
        <title>Genomics of Secondarily Temperate Adaptation in the Only Non-Antarctic Icefish.</title>
        <authorList>
            <person name="Rivera-Colon A.G."/>
            <person name="Rayamajhi N."/>
            <person name="Minhas B.F."/>
            <person name="Madrigal G."/>
            <person name="Bilyk K.T."/>
            <person name="Yoon V."/>
            <person name="Hune M."/>
            <person name="Gregory S."/>
            <person name="Cheng C.H.C."/>
            <person name="Catchen J.M."/>
        </authorList>
    </citation>
    <scope>NUCLEOTIDE SEQUENCE [LARGE SCALE GENOMIC DNA]</scope>
    <source>
        <strain evidence="2">JMC-PN-2008</strain>
    </source>
</reference>
<feature type="compositionally biased region" description="Acidic residues" evidence="1">
    <location>
        <begin position="37"/>
        <end position="53"/>
    </location>
</feature>
<comment type="caution">
    <text evidence="2">The sequence shown here is derived from an EMBL/GenBank/DDBJ whole genome shotgun (WGS) entry which is preliminary data.</text>
</comment>
<proteinExistence type="predicted"/>
<protein>
    <submittedName>
        <fullName evidence="2">Uncharacterized protein</fullName>
    </submittedName>
</protein>
<sequence>MRLINMALKITSQPNPRPNMSAMSYGVRPLYPSAAQQDDDVDEEQADEDEGEVDEELLQVPLGLGSHLDHGCSTYGRLGHVLDTLHGDRLDFD</sequence>
<gene>
    <name evidence="2" type="ORF">PBY51_016685</name>
</gene>
<dbReference type="EMBL" id="JAUZQC010000026">
    <property type="protein sequence ID" value="KAK5847566.1"/>
    <property type="molecule type" value="Genomic_DNA"/>
</dbReference>
<dbReference type="AlphaFoldDB" id="A0AAN7WQB6"/>
<name>A0AAN7WQB6_ELEMC</name>
<accession>A0AAN7WQB6</accession>
<organism evidence="2 3">
    <name type="scientific">Eleginops maclovinus</name>
    <name type="common">Patagonian blennie</name>
    <name type="synonym">Eleginus maclovinus</name>
    <dbReference type="NCBI Taxonomy" id="56733"/>
    <lineage>
        <taxon>Eukaryota</taxon>
        <taxon>Metazoa</taxon>
        <taxon>Chordata</taxon>
        <taxon>Craniata</taxon>
        <taxon>Vertebrata</taxon>
        <taxon>Euteleostomi</taxon>
        <taxon>Actinopterygii</taxon>
        <taxon>Neopterygii</taxon>
        <taxon>Teleostei</taxon>
        <taxon>Neoteleostei</taxon>
        <taxon>Acanthomorphata</taxon>
        <taxon>Eupercaria</taxon>
        <taxon>Perciformes</taxon>
        <taxon>Notothenioidei</taxon>
        <taxon>Eleginopidae</taxon>
        <taxon>Eleginops</taxon>
    </lineage>
</organism>
<evidence type="ECO:0000256" key="1">
    <source>
        <dbReference type="SAM" id="MobiDB-lite"/>
    </source>
</evidence>
<evidence type="ECO:0000313" key="2">
    <source>
        <dbReference type="EMBL" id="KAK5847566.1"/>
    </source>
</evidence>
<evidence type="ECO:0000313" key="3">
    <source>
        <dbReference type="Proteomes" id="UP001346869"/>
    </source>
</evidence>
<dbReference type="Proteomes" id="UP001346869">
    <property type="component" value="Unassembled WGS sequence"/>
</dbReference>
<reference evidence="2 3" key="1">
    <citation type="journal article" date="2023" name="Genes (Basel)">
        <title>Chromosome-Level Genome Assembly and Circadian Gene Repertoire of the Patagonia Blennie Eleginops maclovinus-The Closest Ancestral Proxy of Antarctic Cryonotothenioids.</title>
        <authorList>
            <person name="Cheng C.C."/>
            <person name="Rivera-Colon A.G."/>
            <person name="Minhas B.F."/>
            <person name="Wilson L."/>
            <person name="Rayamajhi N."/>
            <person name="Vargas-Chacoff L."/>
            <person name="Catchen J.M."/>
        </authorList>
    </citation>
    <scope>NUCLEOTIDE SEQUENCE [LARGE SCALE GENOMIC DNA]</scope>
    <source>
        <strain evidence="2">JMC-PN-2008</strain>
    </source>
</reference>
<keyword evidence="3" id="KW-1185">Reference proteome</keyword>